<comment type="subunit">
    <text evidence="7">Homodimer.</text>
</comment>
<feature type="site" description="Participates in a stacking interaction with the thymidine ring of dTDP-4-oxo-6-deoxyglucose" evidence="6">
    <location>
        <position position="139"/>
    </location>
</feature>
<keyword evidence="9" id="KW-1185">Reference proteome</keyword>
<comment type="catalytic activity">
    <reaction evidence="1 7">
        <text>dTDP-4-dehydro-6-deoxy-alpha-D-glucose = dTDP-4-dehydro-beta-L-rhamnose</text>
        <dbReference type="Rhea" id="RHEA:16969"/>
        <dbReference type="ChEBI" id="CHEBI:57649"/>
        <dbReference type="ChEBI" id="CHEBI:62830"/>
        <dbReference type="EC" id="5.1.3.13"/>
    </reaction>
</comment>
<gene>
    <name evidence="8" type="ORF">TDIS_2043</name>
</gene>
<comment type="pathway">
    <text evidence="7">Carbohydrate biosynthesis; dTDP-L-rhamnose biosynthesis.</text>
</comment>
<feature type="active site" description="Proton donor" evidence="5">
    <location>
        <position position="133"/>
    </location>
</feature>
<name>A0A179D1J4_9BACT</name>
<evidence type="ECO:0000313" key="9">
    <source>
        <dbReference type="Proteomes" id="UP000078390"/>
    </source>
</evidence>
<comment type="function">
    <text evidence="2 7">Catalyzes the epimerization of the C3' and C5'positions of dTDP-6-deoxy-D-xylo-4-hexulose, forming dTDP-6-deoxy-L-lyxo-4-hexulose.</text>
</comment>
<dbReference type="AlphaFoldDB" id="A0A179D1J4"/>
<dbReference type="PANTHER" id="PTHR21047">
    <property type="entry name" value="DTDP-6-DEOXY-D-GLUCOSE-3,5 EPIMERASE"/>
    <property type="match status" value="1"/>
</dbReference>
<proteinExistence type="inferred from homology"/>
<evidence type="ECO:0000256" key="6">
    <source>
        <dbReference type="PIRSR" id="PIRSR600888-3"/>
    </source>
</evidence>
<dbReference type="RefSeq" id="WP_068671773.1">
    <property type="nucleotide sequence ID" value="NZ_LWLG01000022.1"/>
</dbReference>
<dbReference type="UniPathway" id="UPA00124"/>
<evidence type="ECO:0000256" key="5">
    <source>
        <dbReference type="PIRSR" id="PIRSR600888-1"/>
    </source>
</evidence>
<dbReference type="PATRIC" id="fig|999894.6.peg.2041"/>
<dbReference type="Pfam" id="PF00908">
    <property type="entry name" value="dTDP_sugar_isom"/>
    <property type="match status" value="1"/>
</dbReference>
<dbReference type="EC" id="5.1.3.13" evidence="3 7"/>
<dbReference type="SUPFAM" id="SSF51182">
    <property type="entry name" value="RmlC-like cupins"/>
    <property type="match status" value="1"/>
</dbReference>
<accession>A0A179D1J4</accession>
<dbReference type="EMBL" id="LWLG01000022">
    <property type="protein sequence ID" value="OAQ19863.1"/>
    <property type="molecule type" value="Genomic_DNA"/>
</dbReference>
<dbReference type="InterPro" id="IPR011051">
    <property type="entry name" value="RmlC_Cupin_sf"/>
</dbReference>
<evidence type="ECO:0000256" key="4">
    <source>
        <dbReference type="ARBA" id="ARBA00019595"/>
    </source>
</evidence>
<comment type="similarity">
    <text evidence="7">Belongs to the dTDP-4-dehydrorhamnose 3,5-epimerase family.</text>
</comment>
<evidence type="ECO:0000313" key="8">
    <source>
        <dbReference type="EMBL" id="OAQ19863.1"/>
    </source>
</evidence>
<dbReference type="GO" id="GO:0000271">
    <property type="term" value="P:polysaccharide biosynthetic process"/>
    <property type="evidence" value="ECO:0007669"/>
    <property type="project" value="TreeGrafter"/>
</dbReference>
<dbReference type="OrthoDB" id="9800680at2"/>
<dbReference type="GO" id="GO:0005829">
    <property type="term" value="C:cytosol"/>
    <property type="evidence" value="ECO:0007669"/>
    <property type="project" value="TreeGrafter"/>
</dbReference>
<dbReference type="NCBIfam" id="TIGR01221">
    <property type="entry name" value="rmlC"/>
    <property type="match status" value="1"/>
</dbReference>
<evidence type="ECO:0000256" key="2">
    <source>
        <dbReference type="ARBA" id="ARBA00001997"/>
    </source>
</evidence>
<protein>
    <recommendedName>
        <fullName evidence="4 7">dTDP-4-dehydrorhamnose 3,5-epimerase</fullName>
        <ecNumber evidence="3 7">5.1.3.13</ecNumber>
    </recommendedName>
    <alternativeName>
        <fullName evidence="7">Thymidine diphospho-4-keto-rhamnose 3,5-epimerase</fullName>
    </alternativeName>
</protein>
<dbReference type="InterPro" id="IPR014710">
    <property type="entry name" value="RmlC-like_jellyroll"/>
</dbReference>
<comment type="caution">
    <text evidence="8">The sequence shown here is derived from an EMBL/GenBank/DDBJ whole genome shotgun (WGS) entry which is preliminary data.</text>
</comment>
<evidence type="ECO:0000256" key="1">
    <source>
        <dbReference type="ARBA" id="ARBA00001298"/>
    </source>
</evidence>
<evidence type="ECO:0000256" key="7">
    <source>
        <dbReference type="RuleBase" id="RU364069"/>
    </source>
</evidence>
<dbReference type="Gene3D" id="2.60.120.10">
    <property type="entry name" value="Jelly Rolls"/>
    <property type="match status" value="1"/>
</dbReference>
<dbReference type="GO" id="GO:0019305">
    <property type="term" value="P:dTDP-rhamnose biosynthetic process"/>
    <property type="evidence" value="ECO:0007669"/>
    <property type="project" value="UniProtKB-UniRule"/>
</dbReference>
<keyword evidence="7 8" id="KW-0413">Isomerase</keyword>
<organism evidence="8 9">
    <name type="scientific">Thermosulfurimonas dismutans</name>
    <dbReference type="NCBI Taxonomy" id="999894"/>
    <lineage>
        <taxon>Bacteria</taxon>
        <taxon>Pseudomonadati</taxon>
        <taxon>Thermodesulfobacteriota</taxon>
        <taxon>Thermodesulfobacteria</taxon>
        <taxon>Thermodesulfobacteriales</taxon>
        <taxon>Thermodesulfobacteriaceae</taxon>
        <taxon>Thermosulfurimonas</taxon>
    </lineage>
</organism>
<feature type="active site" description="Proton acceptor" evidence="5">
    <location>
        <position position="63"/>
    </location>
</feature>
<reference evidence="8 9" key="1">
    <citation type="submission" date="2016-04" db="EMBL/GenBank/DDBJ databases">
        <title>Genome analysis of Thermosulfurimonas dismutans, the first thermophilic sulfur-disproportionating bacterium of the phylum Thermodesulfobacteria.</title>
        <authorList>
            <person name="Mardanov A.V."/>
            <person name="Beletsky A.V."/>
            <person name="Kadnikov V.V."/>
            <person name="Slobodkin A.I."/>
            <person name="Ravin N.V."/>
        </authorList>
    </citation>
    <scope>NUCLEOTIDE SEQUENCE [LARGE SCALE GENOMIC DNA]</scope>
    <source>
        <strain evidence="8 9">S95</strain>
    </source>
</reference>
<sequence length="188" mass="21560">MPFTFTRLEIPDVILIEPKVFGDERGFFLETYKASEFRANGISYDFAQDNHSRSQKGVLRGLHYQLEPMEQGKLVRCIRGRIWDVAVDIRKGSPWFGKWVAAELSGENKLMLWIPPGFAHGFVALEDGTEILYKVTKEYAPELDRGIIWNDPDLAITWPVENPILSEKDSRLPNLKEAEINFVYGGKK</sequence>
<evidence type="ECO:0000256" key="3">
    <source>
        <dbReference type="ARBA" id="ARBA00012098"/>
    </source>
</evidence>
<dbReference type="STRING" id="999894.TDIS_2043"/>
<dbReference type="PANTHER" id="PTHR21047:SF2">
    <property type="entry name" value="THYMIDINE DIPHOSPHO-4-KETO-RHAMNOSE 3,5-EPIMERASE"/>
    <property type="match status" value="1"/>
</dbReference>
<dbReference type="Proteomes" id="UP000078390">
    <property type="component" value="Unassembled WGS sequence"/>
</dbReference>
<dbReference type="InterPro" id="IPR000888">
    <property type="entry name" value="RmlC-like"/>
</dbReference>
<dbReference type="CDD" id="cd00438">
    <property type="entry name" value="cupin_RmlC"/>
    <property type="match status" value="1"/>
</dbReference>
<dbReference type="GO" id="GO:0008830">
    <property type="term" value="F:dTDP-4-dehydrorhamnose 3,5-epimerase activity"/>
    <property type="evidence" value="ECO:0007669"/>
    <property type="project" value="UniProtKB-UniRule"/>
</dbReference>